<feature type="region of interest" description="Disordered" evidence="3">
    <location>
        <begin position="760"/>
        <end position="796"/>
    </location>
</feature>
<dbReference type="InterPro" id="IPR008928">
    <property type="entry name" value="6-hairpin_glycosidase_sf"/>
</dbReference>
<evidence type="ECO:0000256" key="2">
    <source>
        <dbReference type="ARBA" id="ARBA00023295"/>
    </source>
</evidence>
<dbReference type="Pfam" id="PF03632">
    <property type="entry name" value="Glyco_hydro_65m"/>
    <property type="match status" value="1"/>
</dbReference>
<evidence type="ECO:0000256" key="3">
    <source>
        <dbReference type="SAM" id="MobiDB-lite"/>
    </source>
</evidence>
<dbReference type="InterPro" id="IPR012341">
    <property type="entry name" value="6hp_glycosidase-like_sf"/>
</dbReference>
<dbReference type="Gene3D" id="1.50.10.10">
    <property type="match status" value="1"/>
</dbReference>
<dbReference type="Gene3D" id="2.60.420.10">
    <property type="entry name" value="Maltose phosphorylase, domain 3"/>
    <property type="match status" value="1"/>
</dbReference>
<dbReference type="InterPro" id="IPR005195">
    <property type="entry name" value="Glyco_hydro_65_M"/>
</dbReference>
<dbReference type="InterPro" id="IPR011013">
    <property type="entry name" value="Gal_mutarotase_sf_dom"/>
</dbReference>
<proteinExistence type="inferred from homology"/>
<dbReference type="SUPFAM" id="SSF48208">
    <property type="entry name" value="Six-hairpin glycosidases"/>
    <property type="match status" value="1"/>
</dbReference>
<dbReference type="PANTHER" id="PTHR11051">
    <property type="entry name" value="GLYCOSYL HYDROLASE-RELATED"/>
    <property type="match status" value="1"/>
</dbReference>
<comment type="similarity">
    <text evidence="1">Belongs to the glycosyl hydrolase 65 family.</text>
</comment>
<evidence type="ECO:0000259" key="4">
    <source>
        <dbReference type="Pfam" id="PF03632"/>
    </source>
</evidence>
<dbReference type="InterPro" id="IPR037018">
    <property type="entry name" value="GH65_N"/>
</dbReference>
<accession>A0ABU1FHR8</accession>
<feature type="domain" description="Glycoside hydrolase family 65 C-terminal" evidence="5">
    <location>
        <begin position="698"/>
        <end position="759"/>
    </location>
</feature>
<evidence type="ECO:0000259" key="6">
    <source>
        <dbReference type="Pfam" id="PF03636"/>
    </source>
</evidence>
<evidence type="ECO:0000313" key="8">
    <source>
        <dbReference type="Proteomes" id="UP001260072"/>
    </source>
</evidence>
<dbReference type="InterPro" id="IPR005194">
    <property type="entry name" value="Glyco_hydro_65_C"/>
</dbReference>
<feature type="domain" description="Glycoside hydrolase family 65 central catalytic" evidence="4">
    <location>
        <begin position="336"/>
        <end position="689"/>
    </location>
</feature>
<reference evidence="8" key="1">
    <citation type="submission" date="2023-07" db="EMBL/GenBank/DDBJ databases">
        <title>Description of three actinobacteria isolated from air of manufacturing shop in a pharmaceutical factory.</title>
        <authorList>
            <person name="Zhang D.-F."/>
        </authorList>
    </citation>
    <scope>NUCLEOTIDE SEQUENCE [LARGE SCALE GENOMIC DNA]</scope>
    <source>
        <strain evidence="8">CCTCC AB 2011122</strain>
    </source>
</reference>
<keyword evidence="7" id="KW-0378">Hydrolase</keyword>
<evidence type="ECO:0000259" key="5">
    <source>
        <dbReference type="Pfam" id="PF03633"/>
    </source>
</evidence>
<dbReference type="PANTHER" id="PTHR11051:SF13">
    <property type="entry name" value="GLYCOSYL TRANSFERASE"/>
    <property type="match status" value="1"/>
</dbReference>
<dbReference type="Gene3D" id="2.70.98.40">
    <property type="entry name" value="Glycoside hydrolase, family 65, N-terminal domain"/>
    <property type="match status" value="1"/>
</dbReference>
<dbReference type="Pfam" id="PF03633">
    <property type="entry name" value="Glyco_hydro_65C"/>
    <property type="match status" value="1"/>
</dbReference>
<sequence>MSDDRHDPDRRPLRFDDDRWGLGLRGLDADRLPHRESVFALSNGCIGWRGLLDEGEPVGIAGCYANGVFETHPMPYSEPAYGYPTEGQSIVNVPDGQVIRLLVDGEPFDVRTGVLERHEQRLDFRAGTLHREVDWVSPSGSRVRVTSTRLVSYDRPSVAAVRYSVEATDTAVEVTVQSELLANVPVPEGTHPDERIQRMLERPLAPVGDHVLGTAATLVHRLRRRRLRIAAAMDHLVDAPGGARVDTETSPDLARTTVGVRLGPDERLQLMKAVAYEWADDATAGGLRDRADSEVAEALREGWDALADAQRRRLDRFWHAADVVVEGEPRLQQAVRFALFQVFQSAVRLDGRSVPGKGLTGAGYQGHTFWDFEGFVLPVLTSTLPESAREALRWRHATLHLARDRARELHLAGAAFPWRTLDGTESSGYWPASTIGWHVQAAIAAAVIHFHRGTRDETFLRECGAELLIETARLWMSLARRDEDGGVHFDGVTGPDEYSAMVDDNAYTNLMAAQNLRAAASAARSVPDVAERLGAGADEVDGWRDAAARIVVPYDERRGVHQQAAGFTEYARWDFEGTPAEHYPLHDHYPYFSLYRSQVVKQADLVLALYFAYDAFTPEETERAFRYSEAITVRDSSLSACIQAVIAAQVGQLELAADYLAEAATLDLDDVQGDTEDGVHLASLAGIWTALVAGFGGFRDSETEVRFAPRLPPQLTRLAFGIRFCGRVLRVDASTDATTYTLVEGEPVTVRHFDEAVELEVHRPTTRATPPLPDPGPRPTQPKGRAPRPFGEAFGR</sequence>
<protein>
    <submittedName>
        <fullName evidence="7">Glycosyl hydrolase family 65 protein</fullName>
    </submittedName>
</protein>
<keyword evidence="2" id="KW-0326">Glycosidase</keyword>
<comment type="caution">
    <text evidence="7">The sequence shown here is derived from an EMBL/GenBank/DDBJ whole genome shotgun (WGS) entry which is preliminary data.</text>
</comment>
<dbReference type="Pfam" id="PF03636">
    <property type="entry name" value="Glyco_hydro_65N"/>
    <property type="match status" value="1"/>
</dbReference>
<gene>
    <name evidence="7" type="ORF">RH861_04395</name>
</gene>
<evidence type="ECO:0000313" key="7">
    <source>
        <dbReference type="EMBL" id="MDR5691298.1"/>
    </source>
</evidence>
<dbReference type="RefSeq" id="WP_310519923.1">
    <property type="nucleotide sequence ID" value="NZ_BAABBS010000003.1"/>
</dbReference>
<dbReference type="Proteomes" id="UP001260072">
    <property type="component" value="Unassembled WGS sequence"/>
</dbReference>
<feature type="domain" description="Glycoside hydrolase family 65 N-terminal" evidence="6">
    <location>
        <begin position="26"/>
        <end position="278"/>
    </location>
</feature>
<dbReference type="GO" id="GO:0016787">
    <property type="term" value="F:hydrolase activity"/>
    <property type="evidence" value="ECO:0007669"/>
    <property type="project" value="UniProtKB-KW"/>
</dbReference>
<name>A0ABU1FHR8_9MICO</name>
<dbReference type="SUPFAM" id="SSF74650">
    <property type="entry name" value="Galactose mutarotase-like"/>
    <property type="match status" value="1"/>
</dbReference>
<dbReference type="InterPro" id="IPR005196">
    <property type="entry name" value="Glyco_hydro_65_N"/>
</dbReference>
<keyword evidence="8" id="KW-1185">Reference proteome</keyword>
<dbReference type="InterPro" id="IPR017045">
    <property type="entry name" value="Malt_Pase/Glycosyl_Hdrlase"/>
</dbReference>
<evidence type="ECO:0000256" key="1">
    <source>
        <dbReference type="ARBA" id="ARBA00006768"/>
    </source>
</evidence>
<dbReference type="EMBL" id="JAVKGS010000001">
    <property type="protein sequence ID" value="MDR5691298.1"/>
    <property type="molecule type" value="Genomic_DNA"/>
</dbReference>
<organism evidence="7 8">
    <name type="scientific">Agromyces indicus</name>
    <dbReference type="NCBI Taxonomy" id="758919"/>
    <lineage>
        <taxon>Bacteria</taxon>
        <taxon>Bacillati</taxon>
        <taxon>Actinomycetota</taxon>
        <taxon>Actinomycetes</taxon>
        <taxon>Micrococcales</taxon>
        <taxon>Microbacteriaceae</taxon>
        <taxon>Agromyces</taxon>
    </lineage>
</organism>
<dbReference type="PIRSF" id="PIRSF036289">
    <property type="entry name" value="Glycosyl_hydrolase_malt_phosph"/>
    <property type="match status" value="1"/>
</dbReference>
<feature type="compositionally biased region" description="Pro residues" evidence="3">
    <location>
        <begin position="770"/>
        <end position="780"/>
    </location>
</feature>